<comment type="catalytic activity">
    <reaction evidence="6">
        <text>D-glyceraldehyde + pyruvate = 2-dehydro-3-deoxy-L-galactonate</text>
        <dbReference type="Rhea" id="RHEA:80055"/>
        <dbReference type="ChEBI" id="CHEBI:15361"/>
        <dbReference type="ChEBI" id="CHEBI:17378"/>
        <dbReference type="ChEBI" id="CHEBI:75545"/>
    </reaction>
</comment>
<sequence>MPAPKNPFKAALRDDRFQLGLWVALASPYAAEVISGSGYDWLLIDGEHGPNDIPLLSAQIQALAGSGSHPIVRLPIGEAWLIKQILDAGAQTLLIPMVESVEQAQALVRAVRYPPHGIRGVGAALGRASRFSRIGDYLETANDEICLLVQIESRAGLDVLDAVAALDGVDGVFIGPSDLAADMGHLGKPGSPEVLAAITDAFARIKTAGKARGIMTLDLEQARLYRDLGATFMAIGTDVTLLVSATQQLREAFLAGDATAGPVSGTKPVSGY</sequence>
<comment type="similarity">
    <text evidence="2">Belongs to the HpcH/HpaI aldolase family.</text>
</comment>
<dbReference type="EMBL" id="LSRP01000075">
    <property type="protein sequence ID" value="OJF98384.1"/>
    <property type="molecule type" value="Genomic_DNA"/>
</dbReference>
<dbReference type="OrthoDB" id="9802624at2"/>
<dbReference type="SUPFAM" id="SSF51621">
    <property type="entry name" value="Phosphoenolpyruvate/pyruvate domain"/>
    <property type="match status" value="1"/>
</dbReference>
<keyword evidence="9" id="KW-1185">Reference proteome</keyword>
<evidence type="ECO:0000256" key="5">
    <source>
        <dbReference type="ARBA" id="ARBA00023317"/>
    </source>
</evidence>
<evidence type="ECO:0000256" key="6">
    <source>
        <dbReference type="ARBA" id="ARBA00045074"/>
    </source>
</evidence>
<evidence type="ECO:0000313" key="8">
    <source>
        <dbReference type="EMBL" id="OJF98384.1"/>
    </source>
</evidence>
<dbReference type="PANTHER" id="PTHR30502:SF4">
    <property type="entry name" value="5-KETO-4-DEOXY-D-GLUCARATE ALDOLASE"/>
    <property type="match status" value="1"/>
</dbReference>
<dbReference type="Gene3D" id="3.20.20.60">
    <property type="entry name" value="Phosphoenolpyruvate-binding domains"/>
    <property type="match status" value="1"/>
</dbReference>
<reference evidence="8 9" key="1">
    <citation type="submission" date="2016-02" db="EMBL/GenBank/DDBJ databases">
        <title>Genome sequencing of a beta-galactosidase producing bacteria Rhizobium sp. 59.</title>
        <authorList>
            <person name="Wang D."/>
            <person name="Kot W."/>
            <person name="Qin Y."/>
            <person name="Hansen L."/>
            <person name="Naqvi K."/>
            <person name="Rensing C."/>
        </authorList>
    </citation>
    <scope>NUCLEOTIDE SEQUENCE [LARGE SCALE GENOMIC DNA]</scope>
    <source>
        <strain evidence="8 9">59</strain>
    </source>
</reference>
<accession>A0A657LVY3</accession>
<feature type="domain" description="HpcH/HpaI aldolase/citrate lyase" evidence="7">
    <location>
        <begin position="18"/>
        <end position="244"/>
    </location>
</feature>
<evidence type="ECO:0000256" key="2">
    <source>
        <dbReference type="ARBA" id="ARBA00005568"/>
    </source>
</evidence>
<dbReference type="FunFam" id="3.20.20.60:FF:000004">
    <property type="entry name" value="5-keto-4-deoxy-D-glucarate aldolase"/>
    <property type="match status" value="1"/>
</dbReference>
<dbReference type="GO" id="GO:0046872">
    <property type="term" value="F:metal ion binding"/>
    <property type="evidence" value="ECO:0007669"/>
    <property type="project" value="UniProtKB-KW"/>
</dbReference>
<dbReference type="InterPro" id="IPR015813">
    <property type="entry name" value="Pyrv/PenolPyrv_kinase-like_dom"/>
</dbReference>
<gene>
    <name evidence="8" type="ORF">AX760_14125</name>
</gene>
<proteinExistence type="inferred from homology"/>
<evidence type="ECO:0000259" key="7">
    <source>
        <dbReference type="Pfam" id="PF03328"/>
    </source>
</evidence>
<dbReference type="Pfam" id="PF03328">
    <property type="entry name" value="HpcH_HpaI"/>
    <property type="match status" value="1"/>
</dbReference>
<dbReference type="GO" id="GO:0010124">
    <property type="term" value="P:phenylacetate catabolic process"/>
    <property type="evidence" value="ECO:0007669"/>
    <property type="project" value="InterPro"/>
</dbReference>
<organism evidence="8 9">
    <name type="scientific">Pararhizobium antarcticum</name>
    <dbReference type="NCBI Taxonomy" id="1798805"/>
    <lineage>
        <taxon>Bacteria</taxon>
        <taxon>Pseudomonadati</taxon>
        <taxon>Pseudomonadota</taxon>
        <taxon>Alphaproteobacteria</taxon>
        <taxon>Hyphomicrobiales</taxon>
        <taxon>Rhizobiaceae</taxon>
        <taxon>Rhizobium/Agrobacterium group</taxon>
        <taxon>Pararhizobium</taxon>
    </lineage>
</organism>
<dbReference type="RefSeq" id="WP_071832481.1">
    <property type="nucleotide sequence ID" value="NZ_LSRP01000075.1"/>
</dbReference>
<protein>
    <submittedName>
        <fullName evidence="8">2-keto-3-deoxy-L-rhamnonate aldolase</fullName>
    </submittedName>
</protein>
<evidence type="ECO:0000256" key="1">
    <source>
        <dbReference type="ARBA" id="ARBA00001968"/>
    </source>
</evidence>
<dbReference type="InterPro" id="IPR050251">
    <property type="entry name" value="HpcH-HpaI_aldolase"/>
</dbReference>
<dbReference type="InterPro" id="IPR005000">
    <property type="entry name" value="Aldolase/citrate-lyase_domain"/>
</dbReference>
<keyword evidence="3" id="KW-0479">Metal-binding</keyword>
<evidence type="ECO:0000256" key="4">
    <source>
        <dbReference type="ARBA" id="ARBA00023239"/>
    </source>
</evidence>
<dbReference type="GO" id="GO:0005737">
    <property type="term" value="C:cytoplasm"/>
    <property type="evidence" value="ECO:0007669"/>
    <property type="project" value="TreeGrafter"/>
</dbReference>
<comment type="cofactor">
    <cofactor evidence="1">
        <name>a divalent metal cation</name>
        <dbReference type="ChEBI" id="CHEBI:60240"/>
    </cofactor>
</comment>
<keyword evidence="4" id="KW-0456">Lyase</keyword>
<dbReference type="AlphaFoldDB" id="A0A657LVY3"/>
<evidence type="ECO:0000313" key="9">
    <source>
        <dbReference type="Proteomes" id="UP000182661"/>
    </source>
</evidence>
<dbReference type="InterPro" id="IPR040442">
    <property type="entry name" value="Pyrv_kinase-like_dom_sf"/>
</dbReference>
<comment type="caution">
    <text evidence="8">The sequence shown here is derived from an EMBL/GenBank/DDBJ whole genome shotgun (WGS) entry which is preliminary data.</text>
</comment>
<name>A0A657LVY3_9HYPH</name>
<dbReference type="Proteomes" id="UP000182661">
    <property type="component" value="Unassembled WGS sequence"/>
</dbReference>
<evidence type="ECO:0000256" key="3">
    <source>
        <dbReference type="ARBA" id="ARBA00022723"/>
    </source>
</evidence>
<dbReference type="PANTHER" id="PTHR30502">
    <property type="entry name" value="2-KETO-3-DEOXY-L-RHAMNONATE ALDOLASE"/>
    <property type="match status" value="1"/>
</dbReference>
<keyword evidence="5" id="KW-0670">Pyruvate</keyword>
<dbReference type="InterPro" id="IPR012689">
    <property type="entry name" value="HpaI"/>
</dbReference>
<dbReference type="GO" id="GO:0016832">
    <property type="term" value="F:aldehyde-lyase activity"/>
    <property type="evidence" value="ECO:0007669"/>
    <property type="project" value="TreeGrafter"/>
</dbReference>
<dbReference type="NCBIfam" id="TIGR02311">
    <property type="entry name" value="HpaI"/>
    <property type="match status" value="1"/>
</dbReference>